<sequence>MTDTSTLLDPGLAIDDATADRLFRTARTTATFTDADVTDEQLATVYDLVKWGPTGLNSSPLRVLVVRTPEARARLVARVPDGNKERVANAPVTLVLGYDPAFHEHLDVLAPHMPGMRENFAQSEETRLHMGRTNALLQAGYFVVGLRAAGLAAGPMNGNFDEIDAEFFAGNGWRSLLVVNVGVADGEGTHRPRAPRLAFEQVSQVL</sequence>
<name>A0AA41U8H4_9MICO</name>
<comment type="caution">
    <text evidence="2">The sequence shown here is derived from an EMBL/GenBank/DDBJ whole genome shotgun (WGS) entry which is preliminary data.</text>
</comment>
<dbReference type="InterPro" id="IPR050461">
    <property type="entry name" value="Nitroreductase_HadB/RutE"/>
</dbReference>
<dbReference type="EMBL" id="JAKGSG010000046">
    <property type="protein sequence ID" value="MCF4122716.1"/>
    <property type="molecule type" value="Genomic_DNA"/>
</dbReference>
<reference evidence="2" key="1">
    <citation type="submission" date="2022-01" db="EMBL/GenBank/DDBJ databases">
        <title>Antribacter sp. nov., isolated from Guizhou of China.</title>
        <authorList>
            <person name="Chengliang C."/>
            <person name="Ya Z."/>
        </authorList>
    </citation>
    <scope>NUCLEOTIDE SEQUENCE</scope>
    <source>
        <strain evidence="2">KLBMP 9083</strain>
    </source>
</reference>
<dbReference type="Proteomes" id="UP001165405">
    <property type="component" value="Unassembled WGS sequence"/>
</dbReference>
<evidence type="ECO:0000259" key="1">
    <source>
        <dbReference type="Pfam" id="PF00881"/>
    </source>
</evidence>
<dbReference type="EC" id="1.1.1.298" evidence="2"/>
<evidence type="ECO:0000313" key="3">
    <source>
        <dbReference type="Proteomes" id="UP001165405"/>
    </source>
</evidence>
<dbReference type="PANTHER" id="PTHR43543:SF1">
    <property type="entry name" value="MALONIC SEMIALDEHYDE REDUCTASE RUTE-RELATED"/>
    <property type="match status" value="1"/>
</dbReference>
<proteinExistence type="predicted"/>
<dbReference type="InterPro" id="IPR029479">
    <property type="entry name" value="Nitroreductase"/>
</dbReference>
<protein>
    <submittedName>
        <fullName evidence="2">Malonic semialdehyde reductase</fullName>
        <ecNumber evidence="2">1.1.1.298</ecNumber>
    </submittedName>
</protein>
<dbReference type="SUPFAM" id="SSF55469">
    <property type="entry name" value="FMN-dependent nitroreductase-like"/>
    <property type="match status" value="1"/>
</dbReference>
<dbReference type="RefSeq" id="WP_236090512.1">
    <property type="nucleotide sequence ID" value="NZ_JAKGSG010000046.1"/>
</dbReference>
<dbReference type="Gene3D" id="3.40.109.10">
    <property type="entry name" value="NADH Oxidase"/>
    <property type="match status" value="1"/>
</dbReference>
<dbReference type="NCBIfam" id="NF003768">
    <property type="entry name" value="PRK05365.1"/>
    <property type="match status" value="1"/>
</dbReference>
<dbReference type="Pfam" id="PF00881">
    <property type="entry name" value="Nitroreductase"/>
    <property type="match status" value="1"/>
</dbReference>
<keyword evidence="2" id="KW-0560">Oxidoreductase</keyword>
<gene>
    <name evidence="2" type="ORF">L1785_17185</name>
</gene>
<organism evidence="2 3">
    <name type="scientific">Antribacter soli</name>
    <dbReference type="NCBI Taxonomy" id="2910976"/>
    <lineage>
        <taxon>Bacteria</taxon>
        <taxon>Bacillati</taxon>
        <taxon>Actinomycetota</taxon>
        <taxon>Actinomycetes</taxon>
        <taxon>Micrococcales</taxon>
        <taxon>Promicromonosporaceae</taxon>
        <taxon>Antribacter</taxon>
    </lineage>
</organism>
<keyword evidence="3" id="KW-1185">Reference proteome</keyword>
<accession>A0AA41U8H4</accession>
<dbReference type="AlphaFoldDB" id="A0AA41U8H4"/>
<feature type="domain" description="Nitroreductase" evidence="1">
    <location>
        <begin position="27"/>
        <end position="182"/>
    </location>
</feature>
<dbReference type="PANTHER" id="PTHR43543">
    <property type="entry name" value="MALONIC SEMIALDEHYDE REDUCTASE RUTE-RELATED"/>
    <property type="match status" value="1"/>
</dbReference>
<evidence type="ECO:0000313" key="2">
    <source>
        <dbReference type="EMBL" id="MCF4122716.1"/>
    </source>
</evidence>
<dbReference type="GO" id="GO:0035527">
    <property type="term" value="F:3-hydroxypropionate dehydrogenase (NADP+) activity"/>
    <property type="evidence" value="ECO:0007669"/>
    <property type="project" value="UniProtKB-EC"/>
</dbReference>
<dbReference type="InterPro" id="IPR000415">
    <property type="entry name" value="Nitroreductase-like"/>
</dbReference>